<dbReference type="HAMAP" id="MF_00925">
    <property type="entry name" value="OM_assembly_BamE"/>
    <property type="match status" value="1"/>
</dbReference>
<reference evidence="5 6" key="1">
    <citation type="journal article" date="2020" name="Fungal Divers.">
        <title>Resolving the Mortierellaceae phylogeny through synthesis of multi-gene phylogenetics and phylogenomics.</title>
        <authorList>
            <person name="Vandepol N."/>
            <person name="Liber J."/>
            <person name="Desiro A."/>
            <person name="Na H."/>
            <person name="Kennedy M."/>
            <person name="Barry K."/>
            <person name="Grigoriev I.V."/>
            <person name="Miller A.N."/>
            <person name="O'Donnell K."/>
            <person name="Stajich J.E."/>
            <person name="Bonito G."/>
        </authorList>
    </citation>
    <scope>NUCLEOTIDE SEQUENCE [LARGE SCALE GENOMIC DNA]</scope>
    <source>
        <strain evidence="5 6">AD045</strain>
    </source>
</reference>
<dbReference type="Gene3D" id="3.30.1450.10">
    <property type="match status" value="1"/>
</dbReference>
<proteinExistence type="inferred from homology"/>
<evidence type="ECO:0000313" key="6">
    <source>
        <dbReference type="Proteomes" id="UP001194696"/>
    </source>
</evidence>
<dbReference type="InterPro" id="IPR037873">
    <property type="entry name" value="BamE-like"/>
</dbReference>
<dbReference type="Proteomes" id="UP001194696">
    <property type="component" value="Unassembled WGS sequence"/>
</dbReference>
<sequence length="143" mass="16307">MPDLTVLKDLEDLQACTTQRIVQRITPYQITIVQGNFISREAIAKLHAGMEREQVRAVLGTPLVTDMFHSEQWDYIFYFKRGTNTVVQQRHLVVYFERDRLLRWAGGEDLPSEYELLAEIDGDRHANTRSKQGAAAGSLRAGS</sequence>
<evidence type="ECO:0000259" key="4">
    <source>
        <dbReference type="Pfam" id="PF04355"/>
    </source>
</evidence>
<dbReference type="InterPro" id="IPR007450">
    <property type="entry name" value="BamE_dom"/>
</dbReference>
<keyword evidence="6" id="KW-1185">Reference proteome</keyword>
<feature type="domain" description="Outer membrane protein assembly factor BamE" evidence="4">
    <location>
        <begin position="35"/>
        <end position="104"/>
    </location>
</feature>
<evidence type="ECO:0000256" key="1">
    <source>
        <dbReference type="ARBA" id="ARBA00022729"/>
    </source>
</evidence>
<evidence type="ECO:0000313" key="5">
    <source>
        <dbReference type="EMBL" id="KAG0287974.1"/>
    </source>
</evidence>
<evidence type="ECO:0000256" key="2">
    <source>
        <dbReference type="ARBA" id="ARBA00023136"/>
    </source>
</evidence>
<comment type="caution">
    <text evidence="5">The sequence shown here is derived from an EMBL/GenBank/DDBJ whole genome shotgun (WGS) entry which is preliminary data.</text>
</comment>
<keyword evidence="2" id="KW-0472">Membrane</keyword>
<keyword evidence="3" id="KW-0998">Cell outer membrane</keyword>
<dbReference type="Pfam" id="PF04355">
    <property type="entry name" value="BamE"/>
    <property type="match status" value="1"/>
</dbReference>
<keyword evidence="1" id="KW-0732">Signal</keyword>
<dbReference type="PANTHER" id="PTHR37482">
    <property type="entry name" value="OUTER MEMBRANE PROTEIN ASSEMBLY FACTOR BAME"/>
    <property type="match status" value="1"/>
</dbReference>
<organism evidence="5 6">
    <name type="scientific">Linnemannia gamsii</name>
    <dbReference type="NCBI Taxonomy" id="64522"/>
    <lineage>
        <taxon>Eukaryota</taxon>
        <taxon>Fungi</taxon>
        <taxon>Fungi incertae sedis</taxon>
        <taxon>Mucoromycota</taxon>
        <taxon>Mortierellomycotina</taxon>
        <taxon>Mortierellomycetes</taxon>
        <taxon>Mortierellales</taxon>
        <taxon>Mortierellaceae</taxon>
        <taxon>Linnemannia</taxon>
    </lineage>
</organism>
<dbReference type="PANTHER" id="PTHR37482:SF1">
    <property type="entry name" value="OUTER MEMBRANE PROTEIN ASSEMBLY FACTOR BAME"/>
    <property type="match status" value="1"/>
</dbReference>
<accession>A0ABQ7JYT3</accession>
<name>A0ABQ7JYT3_9FUNG</name>
<protein>
    <recommendedName>
        <fullName evidence="4">Outer membrane protein assembly factor BamE domain-containing protein</fullName>
    </recommendedName>
</protein>
<evidence type="ECO:0000256" key="3">
    <source>
        <dbReference type="ARBA" id="ARBA00023237"/>
    </source>
</evidence>
<gene>
    <name evidence="5" type="ORF">BGZ96_008182</name>
</gene>
<dbReference type="EMBL" id="JAAAIM010000444">
    <property type="protein sequence ID" value="KAG0287974.1"/>
    <property type="molecule type" value="Genomic_DNA"/>
</dbReference>
<dbReference type="InterPro" id="IPR026592">
    <property type="entry name" value="BamE"/>
</dbReference>